<dbReference type="AlphaFoldDB" id="A0A1M7MDC9"/>
<evidence type="ECO:0000256" key="15">
    <source>
        <dbReference type="SAM" id="Phobius"/>
    </source>
</evidence>
<comment type="similarity">
    <text evidence="2">Belongs to the MerT family.</text>
</comment>
<accession>A0A1M7MDC9</accession>
<comment type="function">
    <text evidence="14">Involved in mercury resistance. Probably transfers a mercuric ion from the periplasmic Hg(2+)-binding protein MerP to the cytoplasmic mercuric reductase MerA.</text>
</comment>
<dbReference type="FunFam" id="3.30.70.100:FF:000001">
    <property type="entry name" value="ATPase copper transporting beta"/>
    <property type="match status" value="1"/>
</dbReference>
<keyword evidence="6" id="KW-1003">Cell membrane</keyword>
<dbReference type="InterPro" id="IPR036163">
    <property type="entry name" value="HMA_dom_sf"/>
</dbReference>
<keyword evidence="8 15" id="KW-0812">Transmembrane</keyword>
<evidence type="ECO:0000256" key="1">
    <source>
        <dbReference type="ARBA" id="ARBA00004429"/>
    </source>
</evidence>
<evidence type="ECO:0000256" key="10">
    <source>
        <dbReference type="ARBA" id="ARBA00022914"/>
    </source>
</evidence>
<evidence type="ECO:0000256" key="4">
    <source>
        <dbReference type="ARBA" id="ARBA00022448"/>
    </source>
</evidence>
<evidence type="ECO:0000256" key="11">
    <source>
        <dbReference type="ARBA" id="ARBA00022989"/>
    </source>
</evidence>
<organism evidence="17 18">
    <name type="scientific">Flavobacterium chilense</name>
    <dbReference type="NCBI Taxonomy" id="946677"/>
    <lineage>
        <taxon>Bacteria</taxon>
        <taxon>Pseudomonadati</taxon>
        <taxon>Bacteroidota</taxon>
        <taxon>Flavobacteriia</taxon>
        <taxon>Flavobacteriales</taxon>
        <taxon>Flavobacteriaceae</taxon>
        <taxon>Flavobacterium</taxon>
    </lineage>
</organism>
<proteinExistence type="inferred from homology"/>
<gene>
    <name evidence="17" type="ORF">SAMN05444484_11240</name>
</gene>
<keyword evidence="12 15" id="KW-0472">Membrane</keyword>
<evidence type="ECO:0000256" key="5">
    <source>
        <dbReference type="ARBA" id="ARBA00022466"/>
    </source>
</evidence>
<keyword evidence="7" id="KW-0997">Cell inner membrane</keyword>
<dbReference type="GO" id="GO:0015097">
    <property type="term" value="F:mercury ion transmembrane transporter activity"/>
    <property type="evidence" value="ECO:0007669"/>
    <property type="project" value="InterPro"/>
</dbReference>
<keyword evidence="18" id="KW-1185">Reference proteome</keyword>
<sequence length="206" mass="22608">MDTKSKSGKLAGASILSAIAASLCCITPVLALISGASGAASSLSWMEPFRPYLLGVTIVVLAFAWYQKLKPRTAEEIQCDCEEDEKPPFMQTKKFLGLVTVFAVVMMAFPYYAKVFYSKEVQKEIVMIDKANLQKVEFKIDGMTCEACASHIANEVRKLNGVATSQIEYEKGTALIEFDATKTNKEEIIKTIDATGYKVSGYTAVR</sequence>
<dbReference type="Proteomes" id="UP000184028">
    <property type="component" value="Unassembled WGS sequence"/>
</dbReference>
<evidence type="ECO:0000256" key="9">
    <source>
        <dbReference type="ARBA" id="ARBA00022723"/>
    </source>
</evidence>
<dbReference type="EMBL" id="FRBT01000012">
    <property type="protein sequence ID" value="SHM88828.1"/>
    <property type="molecule type" value="Genomic_DNA"/>
</dbReference>
<evidence type="ECO:0000313" key="17">
    <source>
        <dbReference type="EMBL" id="SHM88828.1"/>
    </source>
</evidence>
<evidence type="ECO:0000256" key="14">
    <source>
        <dbReference type="ARBA" id="ARBA00045720"/>
    </source>
</evidence>
<feature type="transmembrane region" description="Helical" evidence="15">
    <location>
        <begin position="49"/>
        <end position="66"/>
    </location>
</feature>
<dbReference type="Gene3D" id="3.30.70.100">
    <property type="match status" value="1"/>
</dbReference>
<evidence type="ECO:0000259" key="16">
    <source>
        <dbReference type="PROSITE" id="PS50846"/>
    </source>
</evidence>
<dbReference type="Gene3D" id="1.10.287.910">
    <property type="entry name" value="bacterial mercury transporter, merf"/>
    <property type="match status" value="1"/>
</dbReference>
<dbReference type="PANTHER" id="PTHR46594">
    <property type="entry name" value="P-TYPE CATION-TRANSPORTING ATPASE"/>
    <property type="match status" value="1"/>
</dbReference>
<name>A0A1M7MDC9_9FLAO</name>
<dbReference type="GO" id="GO:0005886">
    <property type="term" value="C:plasma membrane"/>
    <property type="evidence" value="ECO:0007669"/>
    <property type="project" value="UniProtKB-SubCell"/>
</dbReference>
<dbReference type="SUPFAM" id="SSF55008">
    <property type="entry name" value="HMA, heavy metal-associated domain"/>
    <property type="match status" value="1"/>
</dbReference>
<evidence type="ECO:0000256" key="3">
    <source>
        <dbReference type="ARBA" id="ARBA00017053"/>
    </source>
</evidence>
<evidence type="ECO:0000256" key="12">
    <source>
        <dbReference type="ARBA" id="ARBA00023136"/>
    </source>
</evidence>
<reference evidence="18" key="1">
    <citation type="submission" date="2016-11" db="EMBL/GenBank/DDBJ databases">
        <authorList>
            <person name="Varghese N."/>
            <person name="Submissions S."/>
        </authorList>
    </citation>
    <scope>NUCLEOTIDE SEQUENCE [LARGE SCALE GENOMIC DNA]</scope>
    <source>
        <strain evidence="18">DSM 24724</strain>
    </source>
</reference>
<dbReference type="PROSITE" id="PS50846">
    <property type="entry name" value="HMA_2"/>
    <property type="match status" value="1"/>
</dbReference>
<keyword evidence="4" id="KW-0813">Transport</keyword>
<evidence type="ECO:0000256" key="6">
    <source>
        <dbReference type="ARBA" id="ARBA00022475"/>
    </source>
</evidence>
<dbReference type="PANTHER" id="PTHR46594:SF4">
    <property type="entry name" value="P-TYPE CATION-TRANSPORTING ATPASE"/>
    <property type="match status" value="1"/>
</dbReference>
<evidence type="ECO:0000256" key="13">
    <source>
        <dbReference type="ARBA" id="ARBA00030934"/>
    </source>
</evidence>
<dbReference type="STRING" id="946677.SAMN05444484_11240"/>
<keyword evidence="11 15" id="KW-1133">Transmembrane helix</keyword>
<dbReference type="RefSeq" id="WP_073075499.1">
    <property type="nucleotide sequence ID" value="NZ_FRBT01000012.1"/>
</dbReference>
<dbReference type="Pfam" id="PF00403">
    <property type="entry name" value="HMA"/>
    <property type="match status" value="1"/>
</dbReference>
<comment type="subcellular location">
    <subcellularLocation>
        <location evidence="1">Cell inner membrane</location>
        <topology evidence="1">Multi-pass membrane protein</topology>
    </subcellularLocation>
</comment>
<feature type="domain" description="HMA" evidence="16">
    <location>
        <begin position="134"/>
        <end position="200"/>
    </location>
</feature>
<evidence type="ECO:0000256" key="7">
    <source>
        <dbReference type="ARBA" id="ARBA00022519"/>
    </source>
</evidence>
<dbReference type="InterPro" id="IPR006121">
    <property type="entry name" value="HMA_dom"/>
</dbReference>
<evidence type="ECO:0000256" key="8">
    <source>
        <dbReference type="ARBA" id="ARBA00022692"/>
    </source>
</evidence>
<dbReference type="PROSITE" id="PS01047">
    <property type="entry name" value="HMA_1"/>
    <property type="match status" value="1"/>
</dbReference>
<dbReference type="InterPro" id="IPR017969">
    <property type="entry name" value="Heavy-metal-associated_CS"/>
</dbReference>
<dbReference type="NCBIfam" id="NF033556">
    <property type="entry name" value="MerTP_fusion"/>
    <property type="match status" value="1"/>
</dbReference>
<keyword evidence="9" id="KW-0479">Metal-binding</keyword>
<keyword evidence="5" id="KW-0475">Mercuric resistance</keyword>
<evidence type="ECO:0000313" key="18">
    <source>
        <dbReference type="Proteomes" id="UP000184028"/>
    </source>
</evidence>
<protein>
    <recommendedName>
        <fullName evidence="3">Mercuric transport protein MerT</fullName>
    </recommendedName>
    <alternativeName>
        <fullName evidence="13">Mercury ion transport protein</fullName>
    </alternativeName>
</protein>
<dbReference type="Pfam" id="PF02411">
    <property type="entry name" value="MerT"/>
    <property type="match status" value="1"/>
</dbReference>
<evidence type="ECO:0000256" key="2">
    <source>
        <dbReference type="ARBA" id="ARBA00008224"/>
    </source>
</evidence>
<dbReference type="CDD" id="cd00371">
    <property type="entry name" value="HMA"/>
    <property type="match status" value="1"/>
</dbReference>
<keyword evidence="10" id="KW-0476">Mercury</keyword>
<dbReference type="InterPro" id="IPR003457">
    <property type="entry name" value="Transprt_MerT"/>
</dbReference>
<dbReference type="GO" id="GO:0046872">
    <property type="term" value="F:metal ion binding"/>
    <property type="evidence" value="ECO:0007669"/>
    <property type="project" value="UniProtKB-KW"/>
</dbReference>
<feature type="transmembrane region" description="Helical" evidence="15">
    <location>
        <begin position="95"/>
        <end position="113"/>
    </location>
</feature>